<dbReference type="AlphaFoldDB" id="A0A2W5U1D8"/>
<proteinExistence type="predicted"/>
<dbReference type="Proteomes" id="UP000249061">
    <property type="component" value="Unassembled WGS sequence"/>
</dbReference>
<sequence length="95" mass="10700">MQTELEAEFPGEFQLIGVNGIGFESSNSLATDGRTIPWLQDVASQDVWTKWAVEYRDVIIVGADLTKRDVYNLTTHDLGNAEYRAVLKKKLLDAR</sequence>
<dbReference type="EMBL" id="QFQP01000002">
    <property type="protein sequence ID" value="PZR17395.1"/>
    <property type="molecule type" value="Genomic_DNA"/>
</dbReference>
<reference evidence="1 2" key="1">
    <citation type="submission" date="2017-08" db="EMBL/GenBank/DDBJ databases">
        <title>Infants hospitalized years apart are colonized by the same room-sourced microbial strains.</title>
        <authorList>
            <person name="Brooks B."/>
            <person name="Olm M.R."/>
            <person name="Firek B.A."/>
            <person name="Baker R."/>
            <person name="Thomas B.C."/>
            <person name="Morowitz M.J."/>
            <person name="Banfield J.F."/>
        </authorList>
    </citation>
    <scope>NUCLEOTIDE SEQUENCE [LARGE SCALE GENOMIC DNA]</scope>
    <source>
        <strain evidence="1">S2_003_000_R2_14</strain>
    </source>
</reference>
<accession>A0A2W5U1D8</accession>
<name>A0A2W5U1D8_9BACT</name>
<comment type="caution">
    <text evidence="1">The sequence shown here is derived from an EMBL/GenBank/DDBJ whole genome shotgun (WGS) entry which is preliminary data.</text>
</comment>
<evidence type="ECO:0000313" key="1">
    <source>
        <dbReference type="EMBL" id="PZR17395.1"/>
    </source>
</evidence>
<organism evidence="1 2">
    <name type="scientific">Archangium gephyra</name>
    <dbReference type="NCBI Taxonomy" id="48"/>
    <lineage>
        <taxon>Bacteria</taxon>
        <taxon>Pseudomonadati</taxon>
        <taxon>Myxococcota</taxon>
        <taxon>Myxococcia</taxon>
        <taxon>Myxococcales</taxon>
        <taxon>Cystobacterineae</taxon>
        <taxon>Archangiaceae</taxon>
        <taxon>Archangium</taxon>
    </lineage>
</organism>
<evidence type="ECO:0000313" key="2">
    <source>
        <dbReference type="Proteomes" id="UP000249061"/>
    </source>
</evidence>
<gene>
    <name evidence="1" type="ORF">DI536_03475</name>
</gene>
<protein>
    <submittedName>
        <fullName evidence="1">Uncharacterized protein</fullName>
    </submittedName>
</protein>